<evidence type="ECO:0000313" key="2">
    <source>
        <dbReference type="Proteomes" id="UP000887564"/>
    </source>
</evidence>
<proteinExistence type="predicted"/>
<dbReference type="GO" id="GO:0005096">
    <property type="term" value="F:GTPase activator activity"/>
    <property type="evidence" value="ECO:0007669"/>
    <property type="project" value="TreeGrafter"/>
</dbReference>
<organism evidence="2 3">
    <name type="scientific">Parascaris equorum</name>
    <name type="common">Equine roundworm</name>
    <dbReference type="NCBI Taxonomy" id="6256"/>
    <lineage>
        <taxon>Eukaryota</taxon>
        <taxon>Metazoa</taxon>
        <taxon>Ecdysozoa</taxon>
        <taxon>Nematoda</taxon>
        <taxon>Chromadorea</taxon>
        <taxon>Rhabditida</taxon>
        <taxon>Spirurina</taxon>
        <taxon>Ascaridomorpha</taxon>
        <taxon>Ascaridoidea</taxon>
        <taxon>Ascarididae</taxon>
        <taxon>Parascaris</taxon>
    </lineage>
</organism>
<dbReference type="InterPro" id="IPR000195">
    <property type="entry name" value="Rab-GAP-TBC_dom"/>
</dbReference>
<accession>A0A914RTH3</accession>
<dbReference type="GO" id="GO:0031267">
    <property type="term" value="F:small GTPase binding"/>
    <property type="evidence" value="ECO:0007669"/>
    <property type="project" value="TreeGrafter"/>
</dbReference>
<feature type="domain" description="Rab-GAP TBC" evidence="1">
    <location>
        <begin position="1"/>
        <end position="122"/>
    </location>
</feature>
<protein>
    <submittedName>
        <fullName evidence="3">Rab-GAP TBC domain-containing protein</fullName>
    </submittedName>
</protein>
<dbReference type="Pfam" id="PF00566">
    <property type="entry name" value="RabGAP-TBC"/>
    <property type="match status" value="1"/>
</dbReference>
<evidence type="ECO:0000313" key="3">
    <source>
        <dbReference type="WBParaSite" id="PEQ_0000979501-mRNA-1"/>
    </source>
</evidence>
<dbReference type="Gene3D" id="1.10.8.270">
    <property type="entry name" value="putative rabgap domain of human tbc1 domain family member 14 like domains"/>
    <property type="match status" value="1"/>
</dbReference>
<dbReference type="SUPFAM" id="SSF47923">
    <property type="entry name" value="Ypt/Rab-GAP domain of gyp1p"/>
    <property type="match status" value="1"/>
</dbReference>
<dbReference type="WBParaSite" id="PEQ_0000979501-mRNA-1">
    <property type="protein sequence ID" value="PEQ_0000979501-mRNA-1"/>
    <property type="gene ID" value="PEQ_0000979501"/>
</dbReference>
<name>A0A914RTH3_PAREQ</name>
<dbReference type="PROSITE" id="PS50086">
    <property type="entry name" value="TBC_RABGAP"/>
    <property type="match status" value="1"/>
</dbReference>
<dbReference type="Proteomes" id="UP000887564">
    <property type="component" value="Unplaced"/>
</dbReference>
<dbReference type="AlphaFoldDB" id="A0A914RTH3"/>
<dbReference type="InterPro" id="IPR035969">
    <property type="entry name" value="Rab-GAP_TBC_sf"/>
</dbReference>
<dbReference type="InterPro" id="IPR050302">
    <property type="entry name" value="Rab_GAP_TBC_domain"/>
</dbReference>
<dbReference type="PANTHER" id="PTHR47219">
    <property type="entry name" value="RAB GTPASE-ACTIVATING PROTEIN 1-LIKE"/>
    <property type="match status" value="1"/>
</dbReference>
<dbReference type="PANTHER" id="PTHR47219:SF19">
    <property type="entry name" value="USP6 N-TERMINAL-LIKE PROTEIN ISOFORM X1"/>
    <property type="match status" value="1"/>
</dbReference>
<dbReference type="FunFam" id="1.10.8.270:FF:000010">
    <property type="entry name" value="Putative USP6 N-terminal-like protein"/>
    <property type="match status" value="1"/>
</dbReference>
<keyword evidence="2" id="KW-1185">Reference proteome</keyword>
<sequence length="122" mass="14148">MRARLVSRDIKQIDLDINRTYRDHLAFRRRYDLKQQSLFNVLAAYAMYNTEVGYCQGMSQIAALFLMYMDEEDAFWCLHALLNLWIQQPHPLVLNKKVAALVFSSMRPSSASPSSCFPGIVR</sequence>
<reference evidence="3" key="1">
    <citation type="submission" date="2022-11" db="UniProtKB">
        <authorList>
            <consortium name="WormBaseParasite"/>
        </authorList>
    </citation>
    <scope>IDENTIFICATION</scope>
</reference>
<evidence type="ECO:0000259" key="1">
    <source>
        <dbReference type="PROSITE" id="PS50086"/>
    </source>
</evidence>